<reference evidence="7 8" key="1">
    <citation type="journal article" date="2018" name="Science">
        <title>The opium poppy genome and morphinan production.</title>
        <authorList>
            <person name="Guo L."/>
            <person name="Winzer T."/>
            <person name="Yang X."/>
            <person name="Li Y."/>
            <person name="Ning Z."/>
            <person name="He Z."/>
            <person name="Teodor R."/>
            <person name="Lu Y."/>
            <person name="Bowser T.A."/>
            <person name="Graham I.A."/>
            <person name="Ye K."/>
        </authorList>
    </citation>
    <scope>NUCLEOTIDE SEQUENCE [LARGE SCALE GENOMIC DNA]</scope>
    <source>
        <strain evidence="8">cv. HN1</strain>
        <tissue evidence="7">Leaves</tissue>
    </source>
</reference>
<keyword evidence="5" id="KW-0472">Membrane</keyword>
<evidence type="ECO:0000256" key="2">
    <source>
        <dbReference type="ARBA" id="ARBA00022692"/>
    </source>
</evidence>
<evidence type="ECO:0000256" key="5">
    <source>
        <dbReference type="ARBA" id="ARBA00023136"/>
    </source>
</evidence>
<sequence>MAVHNSLEIANKDDFCEDDGRPRRTGNIWTCNAHIITGVIRSGVLSLAWSTAQLGWIAGPISMVKMLCGFLLYTGMYGTGVAYVLTASNSSDIPNRTLIFLNNSIYSIISCLYHGGRTIEEKQRFRVYSLLKLASRYLQLIRFHQNLYRINQKHSSEYERGNESISAPSRSKMMFLNSFQPKIILDDDDDHWGSFLSNHCPRVRLSNHNQVILGKFPYLELVSR</sequence>
<organism evidence="7 8">
    <name type="scientific">Papaver somniferum</name>
    <name type="common">Opium poppy</name>
    <dbReference type="NCBI Taxonomy" id="3469"/>
    <lineage>
        <taxon>Eukaryota</taxon>
        <taxon>Viridiplantae</taxon>
        <taxon>Streptophyta</taxon>
        <taxon>Embryophyta</taxon>
        <taxon>Tracheophyta</taxon>
        <taxon>Spermatophyta</taxon>
        <taxon>Magnoliopsida</taxon>
        <taxon>Ranunculales</taxon>
        <taxon>Papaveraceae</taxon>
        <taxon>Papaveroideae</taxon>
        <taxon>Papaver</taxon>
    </lineage>
</organism>
<name>A0A4Y7LH57_PAPSO</name>
<comment type="subcellular location">
    <subcellularLocation>
        <location evidence="1">Membrane</location>
    </subcellularLocation>
</comment>
<keyword evidence="3" id="KW-0029">Amino-acid transport</keyword>
<protein>
    <recommendedName>
        <fullName evidence="6">Amino acid transporter transmembrane domain-containing protein</fullName>
    </recommendedName>
</protein>
<feature type="domain" description="Amino acid transporter transmembrane" evidence="6">
    <location>
        <begin position="25"/>
        <end position="76"/>
    </location>
</feature>
<evidence type="ECO:0000313" key="7">
    <source>
        <dbReference type="EMBL" id="RZC84824.1"/>
    </source>
</evidence>
<evidence type="ECO:0000313" key="8">
    <source>
        <dbReference type="Proteomes" id="UP000316621"/>
    </source>
</evidence>
<proteinExistence type="predicted"/>
<keyword evidence="3" id="KW-0813">Transport</keyword>
<dbReference type="EMBL" id="CM010725">
    <property type="protein sequence ID" value="RZC84824.1"/>
    <property type="molecule type" value="Genomic_DNA"/>
</dbReference>
<dbReference type="Proteomes" id="UP000316621">
    <property type="component" value="Chromosome 11"/>
</dbReference>
<gene>
    <name evidence="7" type="ORF">C5167_047609</name>
</gene>
<keyword evidence="2" id="KW-0812">Transmembrane</keyword>
<dbReference type="InterPro" id="IPR013057">
    <property type="entry name" value="AA_transpt_TM"/>
</dbReference>
<keyword evidence="4" id="KW-1133">Transmembrane helix</keyword>
<keyword evidence="8" id="KW-1185">Reference proteome</keyword>
<dbReference type="GO" id="GO:0016020">
    <property type="term" value="C:membrane"/>
    <property type="evidence" value="ECO:0007669"/>
    <property type="project" value="UniProtKB-SubCell"/>
</dbReference>
<evidence type="ECO:0000256" key="4">
    <source>
        <dbReference type="ARBA" id="ARBA00022989"/>
    </source>
</evidence>
<dbReference type="AlphaFoldDB" id="A0A4Y7LH57"/>
<evidence type="ECO:0000256" key="1">
    <source>
        <dbReference type="ARBA" id="ARBA00004370"/>
    </source>
</evidence>
<evidence type="ECO:0000256" key="3">
    <source>
        <dbReference type="ARBA" id="ARBA00022970"/>
    </source>
</evidence>
<evidence type="ECO:0000259" key="6">
    <source>
        <dbReference type="Pfam" id="PF01490"/>
    </source>
</evidence>
<dbReference type="Gramene" id="RZC84824">
    <property type="protein sequence ID" value="RZC84824"/>
    <property type="gene ID" value="C5167_047609"/>
</dbReference>
<dbReference type="Pfam" id="PF01490">
    <property type="entry name" value="Aa_trans"/>
    <property type="match status" value="1"/>
</dbReference>
<dbReference type="GO" id="GO:0006865">
    <property type="term" value="P:amino acid transport"/>
    <property type="evidence" value="ECO:0007669"/>
    <property type="project" value="UniProtKB-KW"/>
</dbReference>
<accession>A0A4Y7LH57</accession>